<gene>
    <name evidence="12" type="ORF">ALAG00032_LOCUS5991</name>
</gene>
<dbReference type="GO" id="GO:0030286">
    <property type="term" value="C:dynein complex"/>
    <property type="evidence" value="ECO:0007669"/>
    <property type="project" value="UniProtKB-KW"/>
</dbReference>
<dbReference type="FunFam" id="3.30.740.10:FF:000002">
    <property type="entry name" value="Dynein light chain"/>
    <property type="match status" value="1"/>
</dbReference>
<evidence type="ECO:0000256" key="8">
    <source>
        <dbReference type="ARBA" id="ARBA00023212"/>
    </source>
</evidence>
<keyword evidence="3 11" id="KW-0963">Cytoplasm</keyword>
<protein>
    <recommendedName>
        <fullName evidence="11">Dynein light chain</fullName>
    </recommendedName>
</protein>
<evidence type="ECO:0000256" key="11">
    <source>
        <dbReference type="RuleBase" id="RU365010"/>
    </source>
</evidence>
<keyword evidence="7 11" id="KW-0505">Motor protein</keyword>
<evidence type="ECO:0000256" key="7">
    <source>
        <dbReference type="ARBA" id="ARBA00023175"/>
    </source>
</evidence>
<evidence type="ECO:0000256" key="9">
    <source>
        <dbReference type="ARBA" id="ARBA00023273"/>
    </source>
</evidence>
<dbReference type="PANTHER" id="PTHR11886">
    <property type="entry name" value="DYNEIN LIGHT CHAIN"/>
    <property type="match status" value="1"/>
</dbReference>
<keyword evidence="4 11" id="KW-0493">Microtubule</keyword>
<reference evidence="12" key="1">
    <citation type="submission" date="2021-01" db="EMBL/GenBank/DDBJ databases">
        <authorList>
            <person name="Corre E."/>
            <person name="Pelletier E."/>
            <person name="Niang G."/>
            <person name="Scheremetjew M."/>
            <person name="Finn R."/>
            <person name="Kale V."/>
            <person name="Holt S."/>
            <person name="Cochrane G."/>
            <person name="Meng A."/>
            <person name="Brown T."/>
            <person name="Cohen L."/>
        </authorList>
    </citation>
    <scope>NUCLEOTIDE SEQUENCE</scope>
    <source>
        <strain evidence="12">CCMP1510</strain>
    </source>
</reference>
<evidence type="ECO:0000256" key="5">
    <source>
        <dbReference type="ARBA" id="ARBA00023017"/>
    </source>
</evidence>
<name>A0A7S3JUA7_9STRA</name>
<dbReference type="EMBL" id="HBIJ01008480">
    <property type="protein sequence ID" value="CAE0365249.1"/>
    <property type="molecule type" value="Transcribed_RNA"/>
</dbReference>
<evidence type="ECO:0000256" key="1">
    <source>
        <dbReference type="ARBA" id="ARBA00004430"/>
    </source>
</evidence>
<keyword evidence="6" id="KW-0969">Cilium</keyword>
<dbReference type="InterPro" id="IPR001372">
    <property type="entry name" value="Dynein_light_chain_typ-1/2"/>
</dbReference>
<dbReference type="GO" id="GO:0005930">
    <property type="term" value="C:axoneme"/>
    <property type="evidence" value="ECO:0007669"/>
    <property type="project" value="UniProtKB-SubCell"/>
</dbReference>
<accession>A0A7S3JUA7</accession>
<dbReference type="SUPFAM" id="SSF54648">
    <property type="entry name" value="DLC"/>
    <property type="match status" value="1"/>
</dbReference>
<evidence type="ECO:0000256" key="4">
    <source>
        <dbReference type="ARBA" id="ARBA00022701"/>
    </source>
</evidence>
<keyword evidence="9" id="KW-0966">Cell projection</keyword>
<dbReference type="SMART" id="SM01375">
    <property type="entry name" value="Dynein_light"/>
    <property type="match status" value="1"/>
</dbReference>
<dbReference type="Pfam" id="PF01221">
    <property type="entry name" value="Dynein_light"/>
    <property type="match status" value="1"/>
</dbReference>
<evidence type="ECO:0000313" key="12">
    <source>
        <dbReference type="EMBL" id="CAE0365249.1"/>
    </source>
</evidence>
<evidence type="ECO:0000256" key="2">
    <source>
        <dbReference type="ARBA" id="ARBA00011655"/>
    </source>
</evidence>
<comment type="similarity">
    <text evidence="11">Belongs to the dynein light chain family.</text>
</comment>
<dbReference type="Gene3D" id="3.30.740.10">
    <property type="entry name" value="Protein Inhibitor Of Neuronal Nitric Oxide Synthase"/>
    <property type="match status" value="1"/>
</dbReference>
<comment type="function">
    <text evidence="10">Force generating protein of respiratory cilia. Produces force towards the minus ends of microtubules. Dynein has ATPase activity.</text>
</comment>
<dbReference type="CDD" id="cd21453">
    <property type="entry name" value="DLC-like_DNAL4"/>
    <property type="match status" value="1"/>
</dbReference>
<proteinExistence type="inferred from homology"/>
<organism evidence="12">
    <name type="scientific">Aureoumbra lagunensis</name>
    <dbReference type="NCBI Taxonomy" id="44058"/>
    <lineage>
        <taxon>Eukaryota</taxon>
        <taxon>Sar</taxon>
        <taxon>Stramenopiles</taxon>
        <taxon>Ochrophyta</taxon>
        <taxon>Pelagophyceae</taxon>
        <taxon>Pelagomonadales</taxon>
        <taxon>Aureoumbra</taxon>
    </lineage>
</organism>
<keyword evidence="5 11" id="KW-0243">Dynein</keyword>
<dbReference type="PANTHER" id="PTHR11886:SF2">
    <property type="entry name" value="DYNEIN AXONEMAL LIGHT CHAIN 4"/>
    <property type="match status" value="1"/>
</dbReference>
<evidence type="ECO:0000256" key="10">
    <source>
        <dbReference type="ARBA" id="ARBA00057688"/>
    </source>
</evidence>
<evidence type="ECO:0000256" key="6">
    <source>
        <dbReference type="ARBA" id="ARBA00023069"/>
    </source>
</evidence>
<sequence length="111" mass="12492">MTMAAAAVNLNDLPEPELRKIMAKPIVASCDMVPQEMSTDTTEIITMAVDKYTTNGNYEAMSKMIKEAMDKKYGPQWHCAIGEGFGFDITYQQPNMIYVYYGKIGVLLYKC</sequence>
<dbReference type="GO" id="GO:0007017">
    <property type="term" value="P:microtubule-based process"/>
    <property type="evidence" value="ECO:0007669"/>
    <property type="project" value="InterPro"/>
</dbReference>
<comment type="subunit">
    <text evidence="2">Consists of at least two heavy chains and a number of intermediate and light chains.</text>
</comment>
<dbReference type="InterPro" id="IPR037177">
    <property type="entry name" value="DLC_sf"/>
</dbReference>
<keyword evidence="8 11" id="KW-0206">Cytoskeleton</keyword>
<dbReference type="AlphaFoldDB" id="A0A7S3JUA7"/>
<dbReference type="GO" id="GO:0005874">
    <property type="term" value="C:microtubule"/>
    <property type="evidence" value="ECO:0007669"/>
    <property type="project" value="UniProtKB-KW"/>
</dbReference>
<evidence type="ECO:0000256" key="3">
    <source>
        <dbReference type="ARBA" id="ARBA00022490"/>
    </source>
</evidence>
<comment type="subcellular location">
    <subcellularLocation>
        <location evidence="1">Cytoplasm</location>
        <location evidence="1">Cytoskeleton</location>
        <location evidence="1">Cilium axoneme</location>
    </subcellularLocation>
</comment>